<evidence type="ECO:0000313" key="2">
    <source>
        <dbReference type="Proteomes" id="UP000192418"/>
    </source>
</evidence>
<dbReference type="AlphaFoldDB" id="A0A1W2DAY3"/>
<name>A0A1W2DAY3_9BACT</name>
<evidence type="ECO:0000313" key="1">
    <source>
        <dbReference type="EMBL" id="SMC94615.1"/>
    </source>
</evidence>
<dbReference type="EMBL" id="FWXY01000016">
    <property type="protein sequence ID" value="SMC94615.1"/>
    <property type="molecule type" value="Genomic_DNA"/>
</dbReference>
<dbReference type="Proteomes" id="UP000192418">
    <property type="component" value="Unassembled WGS sequence"/>
</dbReference>
<gene>
    <name evidence="1" type="ORF">SAMN02746065_11676</name>
</gene>
<organism evidence="1 2">
    <name type="scientific">Desulfocicer vacuolatum DSM 3385</name>
    <dbReference type="NCBI Taxonomy" id="1121400"/>
    <lineage>
        <taxon>Bacteria</taxon>
        <taxon>Pseudomonadati</taxon>
        <taxon>Thermodesulfobacteriota</taxon>
        <taxon>Desulfobacteria</taxon>
        <taxon>Desulfobacterales</taxon>
        <taxon>Desulfobacteraceae</taxon>
        <taxon>Desulfocicer</taxon>
    </lineage>
</organism>
<accession>A0A1W2DAY3</accession>
<dbReference type="STRING" id="1121400.SAMN02746065_11676"/>
<proteinExistence type="predicted"/>
<sequence length="54" mass="6124">MLCCGQIRIRIRSARGGYRKWHYAAPRGQWARPELWTAQLADSYYPPGGSAEGN</sequence>
<reference evidence="1 2" key="1">
    <citation type="submission" date="2017-04" db="EMBL/GenBank/DDBJ databases">
        <authorList>
            <person name="Afonso C.L."/>
            <person name="Miller P.J."/>
            <person name="Scott M.A."/>
            <person name="Spackman E."/>
            <person name="Goraichik I."/>
            <person name="Dimitrov K.M."/>
            <person name="Suarez D.L."/>
            <person name="Swayne D.E."/>
        </authorList>
    </citation>
    <scope>NUCLEOTIDE SEQUENCE [LARGE SCALE GENOMIC DNA]</scope>
    <source>
        <strain evidence="1 2">DSM 3385</strain>
    </source>
</reference>
<keyword evidence="2" id="KW-1185">Reference proteome</keyword>
<protein>
    <submittedName>
        <fullName evidence="1">Uncharacterized protein</fullName>
    </submittedName>
</protein>